<evidence type="ECO:0000313" key="2">
    <source>
        <dbReference type="Proteomes" id="UP000232784"/>
    </source>
</evidence>
<evidence type="ECO:0000313" key="1">
    <source>
        <dbReference type="EMBL" id="AAN04374.1"/>
    </source>
</evidence>
<organism evidence="1 2">
    <name type="scientific">Heliothis zea nudivirus 1</name>
    <dbReference type="NCBI Taxonomy" id="3116536"/>
    <lineage>
        <taxon>Viruses</taxon>
        <taxon>Viruses incertae sedis</taxon>
        <taxon>Naldaviricetes</taxon>
        <taxon>Lefavirales</taxon>
        <taxon>Nudiviridae</taxon>
        <taxon>Betanudivirus</taxon>
        <taxon>Betanudivirus hezeae</taxon>
    </lineage>
</organism>
<sequence>MALVYYKSHLYHVIAAARTVVNCKSRLSRVCINANVTRVCSTIFSCLINEISY</sequence>
<gene>
    <name evidence="1" type="primary">orf80</name>
</gene>
<name>Q8JKN3_9VIRU</name>
<dbReference type="KEGG" id="vg:955102"/>
<dbReference type="Proteomes" id="UP000232784">
    <property type="component" value="Segment"/>
</dbReference>
<accession>Q8JKN3</accession>
<protein>
    <submittedName>
        <fullName evidence="1">Orf80</fullName>
    </submittedName>
</protein>
<reference evidence="1 2" key="1">
    <citation type="journal article" date="2002" name="J. Virol.">
        <title>Analysis of the complete genome sequence of the Hz-1 virus suggests that it is related to members of the Baculoviridae.</title>
        <authorList>
            <person name="Cheng C.H."/>
            <person name="Liu S.M."/>
            <person name="Chow T.Y."/>
            <person name="Hsiao Y.Y."/>
            <person name="Wang D.P."/>
            <person name="Huang J.J."/>
            <person name="Chen H.H."/>
        </authorList>
    </citation>
    <scope>NUCLEOTIDE SEQUENCE [LARGE SCALE GENOMIC DNA]</scope>
</reference>
<proteinExistence type="predicted"/>
<dbReference type="EMBL" id="AF451898">
    <property type="protein sequence ID" value="AAN04374.1"/>
    <property type="molecule type" value="Genomic_DNA"/>
</dbReference>
<keyword evidence="2" id="KW-1185">Reference proteome</keyword>